<evidence type="ECO:0000256" key="1">
    <source>
        <dbReference type="SAM" id="MobiDB-lite"/>
    </source>
</evidence>
<dbReference type="AlphaFoldDB" id="A0A5C7IFT0"/>
<name>A0A5C7IFT0_9ROSI</name>
<evidence type="ECO:0000313" key="3">
    <source>
        <dbReference type="Proteomes" id="UP000323000"/>
    </source>
</evidence>
<feature type="region of interest" description="Disordered" evidence="1">
    <location>
        <begin position="144"/>
        <end position="172"/>
    </location>
</feature>
<proteinExistence type="predicted"/>
<dbReference type="Proteomes" id="UP000323000">
    <property type="component" value="Chromosome 3"/>
</dbReference>
<reference evidence="3" key="1">
    <citation type="journal article" date="2019" name="Gigascience">
        <title>De novo genome assembly of the endangered Acer yangbiense, a plant species with extremely small populations endemic to Yunnan Province, China.</title>
        <authorList>
            <person name="Yang J."/>
            <person name="Wariss H.M."/>
            <person name="Tao L."/>
            <person name="Zhang R."/>
            <person name="Yun Q."/>
            <person name="Hollingsworth P."/>
            <person name="Dao Z."/>
            <person name="Luo G."/>
            <person name="Guo H."/>
            <person name="Ma Y."/>
            <person name="Sun W."/>
        </authorList>
    </citation>
    <scope>NUCLEOTIDE SEQUENCE [LARGE SCALE GENOMIC DNA]</scope>
    <source>
        <strain evidence="3">cv. Malutang</strain>
    </source>
</reference>
<sequence length="321" mass="35224">MNADDVAELCEALSIKEKEGPLMPLQTVMKEDGERRLALKLVGNVEDRRHVLMGGPCSFDKALLVMAEPRERIEWFLGNMIGEVCEIDTGPSGECVGKFIRTTGSLFSVWTAGHFIRDCAVEADKEGPENYNLMYGSWLRAASPPKNFQSRQKREGDNSGPSNGRNTGPPVCMETGVKKTFMATSVDGGHKNRAITSELEKEGVDCSRKDRDFSVRIDVGRKEIPMSKTVGGVFGRESLNRADKEVTAGNQESANSLKDSSRTCVHEKSTRLTPSGKECSIMGEENQGVAMPVIVEDSGFNIENRTINIGQDSKLARMGLR</sequence>
<keyword evidence="3" id="KW-1185">Reference proteome</keyword>
<accession>A0A5C7IFT0</accession>
<comment type="caution">
    <text evidence="2">The sequence shown here is derived from an EMBL/GenBank/DDBJ whole genome shotgun (WGS) entry which is preliminary data.</text>
</comment>
<dbReference type="EMBL" id="VAHF01000003">
    <property type="protein sequence ID" value="TXG67981.1"/>
    <property type="molecule type" value="Genomic_DNA"/>
</dbReference>
<evidence type="ECO:0000313" key="2">
    <source>
        <dbReference type="EMBL" id="TXG67981.1"/>
    </source>
</evidence>
<protein>
    <recommendedName>
        <fullName evidence="4">DUF4283 domain-containing protein</fullName>
    </recommendedName>
</protein>
<gene>
    <name evidence="2" type="ORF">EZV62_009256</name>
</gene>
<evidence type="ECO:0008006" key="4">
    <source>
        <dbReference type="Google" id="ProtNLM"/>
    </source>
</evidence>
<dbReference type="OrthoDB" id="1750606at2759"/>
<organism evidence="2 3">
    <name type="scientific">Acer yangbiense</name>
    <dbReference type="NCBI Taxonomy" id="1000413"/>
    <lineage>
        <taxon>Eukaryota</taxon>
        <taxon>Viridiplantae</taxon>
        <taxon>Streptophyta</taxon>
        <taxon>Embryophyta</taxon>
        <taxon>Tracheophyta</taxon>
        <taxon>Spermatophyta</taxon>
        <taxon>Magnoliopsida</taxon>
        <taxon>eudicotyledons</taxon>
        <taxon>Gunneridae</taxon>
        <taxon>Pentapetalae</taxon>
        <taxon>rosids</taxon>
        <taxon>malvids</taxon>
        <taxon>Sapindales</taxon>
        <taxon>Sapindaceae</taxon>
        <taxon>Hippocastanoideae</taxon>
        <taxon>Acereae</taxon>
        <taxon>Acer</taxon>
    </lineage>
</organism>